<feature type="coiled-coil region" evidence="1">
    <location>
        <begin position="72"/>
        <end position="112"/>
    </location>
</feature>
<dbReference type="AlphaFoldDB" id="A0A402AV73"/>
<protein>
    <submittedName>
        <fullName evidence="2">Uncharacterized protein</fullName>
    </submittedName>
</protein>
<dbReference type="EMBL" id="BIFS01000002">
    <property type="protein sequence ID" value="GCE22985.1"/>
    <property type="molecule type" value="Genomic_DNA"/>
</dbReference>
<reference evidence="3" key="1">
    <citation type="submission" date="2018-12" db="EMBL/GenBank/DDBJ databases">
        <title>Tengunoibacter tsumagoiensis gen. nov., sp. nov., Dictyobacter kobayashii sp. nov., D. alpinus sp. nov., and D. joshuensis sp. nov. and description of Dictyobacteraceae fam. nov. within the order Ktedonobacterales isolated from Tengu-no-mugimeshi.</title>
        <authorList>
            <person name="Wang C.M."/>
            <person name="Zheng Y."/>
            <person name="Sakai Y."/>
            <person name="Toyoda A."/>
            <person name="Minakuchi Y."/>
            <person name="Abe K."/>
            <person name="Yokota A."/>
            <person name="Yabe S."/>
        </authorList>
    </citation>
    <scope>NUCLEOTIDE SEQUENCE [LARGE SCALE GENOMIC DNA]</scope>
    <source>
        <strain evidence="3">Uno11</strain>
    </source>
</reference>
<evidence type="ECO:0000256" key="1">
    <source>
        <dbReference type="SAM" id="Coils"/>
    </source>
</evidence>
<accession>A0A402AV73</accession>
<dbReference type="RefSeq" id="WP_126556498.1">
    <property type="nucleotide sequence ID" value="NZ_BIFS01000002.1"/>
</dbReference>
<evidence type="ECO:0000313" key="2">
    <source>
        <dbReference type="EMBL" id="GCE22985.1"/>
    </source>
</evidence>
<keyword evidence="1" id="KW-0175">Coiled coil</keyword>
<evidence type="ECO:0000313" key="3">
    <source>
        <dbReference type="Proteomes" id="UP000287188"/>
    </source>
</evidence>
<comment type="caution">
    <text evidence="2">The sequence shown here is derived from an EMBL/GenBank/DDBJ whole genome shotgun (WGS) entry which is preliminary data.</text>
</comment>
<organism evidence="2 3">
    <name type="scientific">Dictyobacter kobayashii</name>
    <dbReference type="NCBI Taxonomy" id="2014872"/>
    <lineage>
        <taxon>Bacteria</taxon>
        <taxon>Bacillati</taxon>
        <taxon>Chloroflexota</taxon>
        <taxon>Ktedonobacteria</taxon>
        <taxon>Ktedonobacterales</taxon>
        <taxon>Dictyobacteraceae</taxon>
        <taxon>Dictyobacter</taxon>
    </lineage>
</organism>
<sequence>MSDQPSTLPEGWQEIAHKLAHATDPTGAPIDPGIMEAVIALNALGVETNASCEGHLDRGHAAPWVDFHAVNTETIRRQAREATRRLQEAEEQQAASEVLEELNREMFKLAREENVAYYRGSWLVHQALEAFYLDHHVPYDLQLYLHNDSFGYSRLQPHGIDYQPQRTPEIQASNLKRYQVEMLSFAHFLKNDYLLRPRTDFKS</sequence>
<gene>
    <name evidence="2" type="ORF">KDK_67850</name>
</gene>
<proteinExistence type="predicted"/>
<keyword evidence="3" id="KW-1185">Reference proteome</keyword>
<name>A0A402AV73_9CHLR</name>
<dbReference type="OrthoDB" id="159900at2"/>
<dbReference type="Proteomes" id="UP000287188">
    <property type="component" value="Unassembled WGS sequence"/>
</dbReference>